<dbReference type="PROSITE" id="PS00028">
    <property type="entry name" value="ZINC_FINGER_C2H2_1"/>
    <property type="match status" value="7"/>
</dbReference>
<keyword evidence="9" id="KW-0539">Nucleus</keyword>
<evidence type="ECO:0000256" key="10">
    <source>
        <dbReference type="PROSITE-ProRule" id="PRU00042"/>
    </source>
</evidence>
<dbReference type="STRING" id="7375.A0A0L0BPT8"/>
<dbReference type="Proteomes" id="UP000037069">
    <property type="component" value="Unassembled WGS sequence"/>
</dbReference>
<feature type="domain" description="ZAD" evidence="14">
    <location>
        <begin position="11"/>
        <end position="105"/>
    </location>
</feature>
<feature type="binding site" evidence="11">
    <location>
        <position position="81"/>
    </location>
    <ligand>
        <name>Zn(2+)</name>
        <dbReference type="ChEBI" id="CHEBI:29105"/>
    </ligand>
</feature>
<gene>
    <name evidence="15" type="ORF">FF38_12052</name>
</gene>
<feature type="domain" description="C2H2-type" evidence="13">
    <location>
        <begin position="275"/>
        <end position="305"/>
    </location>
</feature>
<feature type="domain" description="C2H2-type" evidence="13">
    <location>
        <begin position="359"/>
        <end position="387"/>
    </location>
</feature>
<evidence type="ECO:0000256" key="11">
    <source>
        <dbReference type="PROSITE-ProRule" id="PRU01263"/>
    </source>
</evidence>
<feature type="domain" description="C2H2-type" evidence="13">
    <location>
        <begin position="215"/>
        <end position="243"/>
    </location>
</feature>
<keyword evidence="7" id="KW-0238">DNA-binding</keyword>
<dbReference type="Gene3D" id="3.30.160.60">
    <property type="entry name" value="Classic Zinc Finger"/>
    <property type="match status" value="5"/>
</dbReference>
<dbReference type="InterPro" id="IPR036236">
    <property type="entry name" value="Znf_C2H2_sf"/>
</dbReference>
<dbReference type="SUPFAM" id="SSF57667">
    <property type="entry name" value="beta-beta-alpha zinc fingers"/>
    <property type="match status" value="5"/>
</dbReference>
<evidence type="ECO:0000256" key="12">
    <source>
        <dbReference type="SAM" id="MobiDB-lite"/>
    </source>
</evidence>
<feature type="compositionally biased region" description="Acidic residues" evidence="12">
    <location>
        <begin position="137"/>
        <end position="168"/>
    </location>
</feature>
<dbReference type="PANTHER" id="PTHR24394:SF29">
    <property type="entry name" value="MYONEURIN"/>
    <property type="match status" value="1"/>
</dbReference>
<name>A0A0L0BPT8_LUCCU</name>
<dbReference type="Pfam" id="PF00096">
    <property type="entry name" value="zf-C2H2"/>
    <property type="match status" value="5"/>
</dbReference>
<dbReference type="GO" id="GO:0008270">
    <property type="term" value="F:zinc ion binding"/>
    <property type="evidence" value="ECO:0007669"/>
    <property type="project" value="UniProtKB-UniRule"/>
</dbReference>
<organism evidence="15 16">
    <name type="scientific">Lucilia cuprina</name>
    <name type="common">Green bottle fly</name>
    <name type="synonym">Australian sheep blowfly</name>
    <dbReference type="NCBI Taxonomy" id="7375"/>
    <lineage>
        <taxon>Eukaryota</taxon>
        <taxon>Metazoa</taxon>
        <taxon>Ecdysozoa</taxon>
        <taxon>Arthropoda</taxon>
        <taxon>Hexapoda</taxon>
        <taxon>Insecta</taxon>
        <taxon>Pterygota</taxon>
        <taxon>Neoptera</taxon>
        <taxon>Endopterygota</taxon>
        <taxon>Diptera</taxon>
        <taxon>Brachycera</taxon>
        <taxon>Muscomorpha</taxon>
        <taxon>Oestroidea</taxon>
        <taxon>Calliphoridae</taxon>
        <taxon>Luciliinae</taxon>
        <taxon>Lucilia</taxon>
    </lineage>
</organism>
<dbReference type="OMA" id="ERISQEC"/>
<feature type="domain" description="C2H2-type" evidence="13">
    <location>
        <begin position="473"/>
        <end position="495"/>
    </location>
</feature>
<evidence type="ECO:0000256" key="6">
    <source>
        <dbReference type="ARBA" id="ARBA00023015"/>
    </source>
</evidence>
<dbReference type="PROSITE" id="PS50157">
    <property type="entry name" value="ZINC_FINGER_C2H2_2"/>
    <property type="match status" value="7"/>
</dbReference>
<dbReference type="OrthoDB" id="8021914at2759"/>
<evidence type="ECO:0000259" key="14">
    <source>
        <dbReference type="PROSITE" id="PS51915"/>
    </source>
</evidence>
<evidence type="ECO:0000313" key="15">
    <source>
        <dbReference type="EMBL" id="KNC21983.1"/>
    </source>
</evidence>
<evidence type="ECO:0000256" key="4">
    <source>
        <dbReference type="ARBA" id="ARBA00022771"/>
    </source>
</evidence>
<reference evidence="15 16" key="1">
    <citation type="journal article" date="2015" name="Nat. Commun.">
        <title>Lucilia cuprina genome unlocks parasitic fly biology to underpin future interventions.</title>
        <authorList>
            <person name="Anstead C.A."/>
            <person name="Korhonen P.K."/>
            <person name="Young N.D."/>
            <person name="Hall R.S."/>
            <person name="Jex A.R."/>
            <person name="Murali S.C."/>
            <person name="Hughes D.S."/>
            <person name="Lee S.F."/>
            <person name="Perry T."/>
            <person name="Stroehlein A.J."/>
            <person name="Ansell B.R."/>
            <person name="Breugelmans B."/>
            <person name="Hofmann A."/>
            <person name="Qu J."/>
            <person name="Dugan S."/>
            <person name="Lee S.L."/>
            <person name="Chao H."/>
            <person name="Dinh H."/>
            <person name="Han Y."/>
            <person name="Doddapaneni H.V."/>
            <person name="Worley K.C."/>
            <person name="Muzny D.M."/>
            <person name="Ioannidis P."/>
            <person name="Waterhouse R.M."/>
            <person name="Zdobnov E.M."/>
            <person name="James P.J."/>
            <person name="Bagnall N.H."/>
            <person name="Kotze A.C."/>
            <person name="Gibbs R.A."/>
            <person name="Richards S."/>
            <person name="Batterham P."/>
            <person name="Gasser R.B."/>
        </authorList>
    </citation>
    <scope>NUCLEOTIDE SEQUENCE [LARGE SCALE GENOMIC DNA]</scope>
    <source>
        <strain evidence="15 16">LS</strain>
        <tissue evidence="15">Full body</tissue>
    </source>
</reference>
<dbReference type="EMBL" id="JRES01001567">
    <property type="protein sequence ID" value="KNC21983.1"/>
    <property type="molecule type" value="Genomic_DNA"/>
</dbReference>
<keyword evidence="6" id="KW-0805">Transcription regulation</keyword>
<evidence type="ECO:0000256" key="9">
    <source>
        <dbReference type="ARBA" id="ARBA00023242"/>
    </source>
</evidence>
<dbReference type="GO" id="GO:0005634">
    <property type="term" value="C:nucleus"/>
    <property type="evidence" value="ECO:0007669"/>
    <property type="project" value="UniProtKB-SubCell"/>
</dbReference>
<feature type="region of interest" description="Disordered" evidence="12">
    <location>
        <begin position="130"/>
        <end position="170"/>
    </location>
</feature>
<dbReference type="FunFam" id="3.30.160.60:FF:000875">
    <property type="entry name" value="zinc finger protein 236 isoform X7"/>
    <property type="match status" value="1"/>
</dbReference>
<evidence type="ECO:0000256" key="1">
    <source>
        <dbReference type="ARBA" id="ARBA00004123"/>
    </source>
</evidence>
<dbReference type="FunFam" id="3.30.160.60:FF:000130">
    <property type="entry name" value="Spalt-like transcription factor 4"/>
    <property type="match status" value="1"/>
</dbReference>
<dbReference type="PANTHER" id="PTHR24394">
    <property type="entry name" value="ZINC FINGER PROTEIN"/>
    <property type="match status" value="1"/>
</dbReference>
<comment type="subcellular location">
    <subcellularLocation>
        <location evidence="1">Nucleus</location>
    </subcellularLocation>
</comment>
<keyword evidence="16" id="KW-1185">Reference proteome</keyword>
<proteinExistence type="predicted"/>
<keyword evidence="4 10" id="KW-0863">Zinc-finger</keyword>
<feature type="binding site" evidence="11">
    <location>
        <position position="16"/>
    </location>
    <ligand>
        <name>Zn(2+)</name>
        <dbReference type="ChEBI" id="CHEBI:29105"/>
    </ligand>
</feature>
<evidence type="ECO:0000313" key="16">
    <source>
        <dbReference type="Proteomes" id="UP000037069"/>
    </source>
</evidence>
<dbReference type="InterPro" id="IPR012934">
    <property type="entry name" value="Znf_AD"/>
</dbReference>
<feature type="binding site" evidence="11">
    <location>
        <position position="13"/>
    </location>
    <ligand>
        <name>Zn(2+)</name>
        <dbReference type="ChEBI" id="CHEBI:29105"/>
    </ligand>
</feature>
<feature type="domain" description="C2H2-type" evidence="13">
    <location>
        <begin position="245"/>
        <end position="268"/>
    </location>
</feature>
<evidence type="ECO:0000256" key="2">
    <source>
        <dbReference type="ARBA" id="ARBA00022723"/>
    </source>
</evidence>
<accession>A0A0L0BPT8</accession>
<dbReference type="SMART" id="SM00355">
    <property type="entry name" value="ZnF_C2H2"/>
    <property type="match status" value="8"/>
</dbReference>
<comment type="caution">
    <text evidence="15">The sequence shown here is derived from an EMBL/GenBank/DDBJ whole genome shotgun (WGS) entry which is preliminary data.</text>
</comment>
<sequence length="504" mass="58932">MSSLTRENIPHLCRACLRNLIKSENQPLNRSQKQEQPNFYHIERTQNLNKWMAIINPLEDVTRLSTIVQHQKYPEYVCRSCYENFKHVNDFKEMVVHSFSVLTKLLTGGEEKKKLTPVTLLPEVVTQSEVVIKSEPIDDDDDDEDDDEEDDEEFMDKDWQPDEDDDNASNDNALELQRNIKLEDTKFVDPLMEPSSSSSNPLEKDEGQPKATKAYKCPICKSSYIHRYTYVAHIRQMHLGIEHAFECDICHKTYTKFCNLYRHMRKDHNQSLRQYKCEYSKCNRSFRQLTTRRKHYEKFHNHEPLPDHVERISQECLQQEELQNLQHSPTKTTSTPSTAANVDAENLTKATALINKRSYICPICAGKFETSYDLKVHMNNDHKDDLKFRCNICGKHKISQLKLDEHITTVHENPMVTCHVCKKILKSKSHLRQHILSVHNGVKPFSCEYCPARFAAKNTLKVHTRLHTGEKPFKCSICDRRFTQLTPMKKHLITHEKGHRNAID</sequence>
<dbReference type="AlphaFoldDB" id="A0A0L0BPT8"/>
<keyword evidence="2 11" id="KW-0479">Metal-binding</keyword>
<evidence type="ECO:0000256" key="7">
    <source>
        <dbReference type="ARBA" id="ARBA00023125"/>
    </source>
</evidence>
<evidence type="ECO:0000256" key="3">
    <source>
        <dbReference type="ARBA" id="ARBA00022737"/>
    </source>
</evidence>
<dbReference type="SMART" id="SM00868">
    <property type="entry name" value="zf-AD"/>
    <property type="match status" value="2"/>
</dbReference>
<feature type="binding site" evidence="11">
    <location>
        <position position="78"/>
    </location>
    <ligand>
        <name>Zn(2+)</name>
        <dbReference type="ChEBI" id="CHEBI:29105"/>
    </ligand>
</feature>
<dbReference type="GO" id="GO:0000981">
    <property type="term" value="F:DNA-binding transcription factor activity, RNA polymerase II-specific"/>
    <property type="evidence" value="ECO:0007669"/>
    <property type="project" value="TreeGrafter"/>
</dbReference>
<evidence type="ECO:0000256" key="5">
    <source>
        <dbReference type="ARBA" id="ARBA00022833"/>
    </source>
</evidence>
<keyword evidence="5 11" id="KW-0862">Zinc</keyword>
<keyword evidence="3" id="KW-0677">Repeat</keyword>
<feature type="domain" description="C2H2-type" evidence="13">
    <location>
        <begin position="445"/>
        <end position="472"/>
    </location>
</feature>
<evidence type="ECO:0000256" key="8">
    <source>
        <dbReference type="ARBA" id="ARBA00023163"/>
    </source>
</evidence>
<feature type="region of interest" description="Disordered" evidence="12">
    <location>
        <begin position="187"/>
        <end position="209"/>
    </location>
</feature>
<protein>
    <submittedName>
        <fullName evidence="15">Uncharacterized protein</fullName>
    </submittedName>
</protein>
<keyword evidence="8" id="KW-0804">Transcription</keyword>
<evidence type="ECO:0000259" key="13">
    <source>
        <dbReference type="PROSITE" id="PS50157"/>
    </source>
</evidence>
<dbReference type="GO" id="GO:0003677">
    <property type="term" value="F:DNA binding"/>
    <property type="evidence" value="ECO:0007669"/>
    <property type="project" value="UniProtKB-KW"/>
</dbReference>
<dbReference type="InterPro" id="IPR013087">
    <property type="entry name" value="Znf_C2H2_type"/>
</dbReference>
<dbReference type="PROSITE" id="PS51915">
    <property type="entry name" value="ZAD"/>
    <property type="match status" value="1"/>
</dbReference>
<dbReference type="Pfam" id="PF07776">
    <property type="entry name" value="zf-AD"/>
    <property type="match status" value="1"/>
</dbReference>
<feature type="domain" description="C2H2-type" evidence="13">
    <location>
        <begin position="416"/>
        <end position="444"/>
    </location>
</feature>